<dbReference type="RefSeq" id="WP_010979472.1">
    <property type="nucleotide sequence ID" value="NZ_AP031374.1"/>
</dbReference>
<reference evidence="1 4" key="2">
    <citation type="submission" date="2020-08" db="EMBL/GenBank/DDBJ databases">
        <title>Genomic Encyclopedia of Type Strains, Phase IV (KMG-IV): sequencing the most valuable type-strain genomes for metagenomic binning, comparative biology and taxonomic classification.</title>
        <authorList>
            <person name="Goeker M."/>
        </authorList>
    </citation>
    <scope>NUCLEOTIDE SEQUENCE [LARGE SCALE GENOMIC DNA]</scope>
    <source>
        <strain evidence="1 4">DSM 12421</strain>
    </source>
</reference>
<dbReference type="InterPro" id="IPR017006">
    <property type="entry name" value="UCP032756"/>
</dbReference>
<dbReference type="Proteomes" id="UP000582213">
    <property type="component" value="Unassembled WGS sequence"/>
</dbReference>
<dbReference type="EMBL" id="JACHFY010000001">
    <property type="protein sequence ID" value="MBB5252407.1"/>
    <property type="molecule type" value="Genomic_DNA"/>
</dbReference>
<evidence type="ECO:0000313" key="4">
    <source>
        <dbReference type="Proteomes" id="UP000582213"/>
    </source>
</evidence>
<dbReference type="GeneID" id="1459458"/>
<reference evidence="2 3" key="1">
    <citation type="submission" date="2019-10" db="EMBL/GenBank/DDBJ databases">
        <title>Genome Sequences from Six Type Strain Members of the Archaeal Family Sulfolobaceae: Acidianus ambivalens, Acidianus infernus, Metallosphaera prunae, Stygiolobus azoricus, Sulfolobus metallicus, and Sulfurisphaera ohwakuensis.</title>
        <authorList>
            <person name="Counts J.A."/>
            <person name="Kelly R.M."/>
        </authorList>
    </citation>
    <scope>NUCLEOTIDE SEQUENCE [LARGE SCALE GENOMIC DNA]</scope>
    <source>
        <strain evidence="2 3">TA-1</strain>
    </source>
</reference>
<evidence type="ECO:0000313" key="3">
    <source>
        <dbReference type="Proteomes" id="UP000427373"/>
    </source>
</evidence>
<protein>
    <submittedName>
        <fullName evidence="2">DUF2286 domain-containing protein</fullName>
    </submittedName>
</protein>
<accession>A0A650CHB1</accession>
<dbReference type="PIRSF" id="PIRSF032756">
    <property type="entry name" value="UCP032756"/>
    <property type="match status" value="1"/>
</dbReference>
<sequence>MKVLVVKSENGQVSKKDIVEGDLPQVLRNTATLALKEWNENLSDFIIMKDMYEIHIPLPLKPQTYEMLKNYIKSRTKSEAIAEIPIFVISFDNEWVESDFKDKKVYVVSPYIDDKSENELLEYAKQVTSPVQETETEEAEEEE</sequence>
<keyword evidence="3" id="KW-1185">Reference proteome</keyword>
<dbReference type="OrthoDB" id="15027at2157"/>
<gene>
    <name evidence="2" type="ORF">D1869_08030</name>
    <name evidence="1" type="ORF">HNQ62_000125</name>
</gene>
<evidence type="ECO:0000313" key="1">
    <source>
        <dbReference type="EMBL" id="MBB5252407.1"/>
    </source>
</evidence>
<evidence type="ECO:0000313" key="2">
    <source>
        <dbReference type="EMBL" id="QGR17138.1"/>
    </source>
</evidence>
<name>A0A650CHB1_SULOH</name>
<dbReference type="Pfam" id="PF10051">
    <property type="entry name" value="DUF2286"/>
    <property type="match status" value="1"/>
</dbReference>
<proteinExistence type="predicted"/>
<dbReference type="KEGG" id="soh:D1869_08030"/>
<dbReference type="Proteomes" id="UP000427373">
    <property type="component" value="Chromosome"/>
</dbReference>
<organism evidence="2 3">
    <name type="scientific">Sulfurisphaera ohwakuensis</name>
    <dbReference type="NCBI Taxonomy" id="69656"/>
    <lineage>
        <taxon>Archaea</taxon>
        <taxon>Thermoproteota</taxon>
        <taxon>Thermoprotei</taxon>
        <taxon>Sulfolobales</taxon>
        <taxon>Sulfolobaceae</taxon>
        <taxon>Sulfurisphaera</taxon>
    </lineage>
</organism>
<dbReference type="AlphaFoldDB" id="A0A650CHB1"/>
<dbReference type="EMBL" id="CP045484">
    <property type="protein sequence ID" value="QGR17138.1"/>
    <property type="molecule type" value="Genomic_DNA"/>
</dbReference>